<dbReference type="InterPro" id="IPR020449">
    <property type="entry name" value="Tscrpt_reg_AraC-type_HTH"/>
</dbReference>
<dbReference type="CDD" id="cd06986">
    <property type="entry name" value="cupin_MmsR-like_N"/>
    <property type="match status" value="1"/>
</dbReference>
<accession>A0A7W5C429</accession>
<dbReference type="PRINTS" id="PR00032">
    <property type="entry name" value="HTHARAC"/>
</dbReference>
<dbReference type="Proteomes" id="UP000518605">
    <property type="component" value="Unassembled WGS sequence"/>
</dbReference>
<dbReference type="SUPFAM" id="SSF51215">
    <property type="entry name" value="Regulatory protein AraC"/>
    <property type="match status" value="1"/>
</dbReference>
<comment type="caution">
    <text evidence="5">The sequence shown here is derived from an EMBL/GenBank/DDBJ whole genome shotgun (WGS) entry which is preliminary data.</text>
</comment>
<evidence type="ECO:0000259" key="4">
    <source>
        <dbReference type="PROSITE" id="PS01124"/>
    </source>
</evidence>
<dbReference type="PROSITE" id="PS01124">
    <property type="entry name" value="HTH_ARAC_FAMILY_2"/>
    <property type="match status" value="1"/>
</dbReference>
<keyword evidence="1" id="KW-0805">Transcription regulation</keyword>
<dbReference type="PROSITE" id="PS00041">
    <property type="entry name" value="HTH_ARAC_FAMILY_1"/>
    <property type="match status" value="1"/>
</dbReference>
<evidence type="ECO:0000313" key="6">
    <source>
        <dbReference type="Proteomes" id="UP000518605"/>
    </source>
</evidence>
<evidence type="ECO:0000256" key="3">
    <source>
        <dbReference type="ARBA" id="ARBA00023163"/>
    </source>
</evidence>
<feature type="domain" description="HTH araC/xylS-type" evidence="4">
    <location>
        <begin position="169"/>
        <end position="267"/>
    </location>
</feature>
<dbReference type="PANTHER" id="PTHR43280">
    <property type="entry name" value="ARAC-FAMILY TRANSCRIPTIONAL REGULATOR"/>
    <property type="match status" value="1"/>
</dbReference>
<dbReference type="Gene3D" id="2.60.120.280">
    <property type="entry name" value="Regulatory protein AraC"/>
    <property type="match status" value="1"/>
</dbReference>
<dbReference type="RefSeq" id="WP_221226252.1">
    <property type="nucleotide sequence ID" value="NZ_CBCSLB010000004.1"/>
</dbReference>
<evidence type="ECO:0000256" key="2">
    <source>
        <dbReference type="ARBA" id="ARBA00023125"/>
    </source>
</evidence>
<reference evidence="5 6" key="1">
    <citation type="submission" date="2020-08" db="EMBL/GenBank/DDBJ databases">
        <title>Genomic Encyclopedia of Type Strains, Phase III (KMG-III): the genomes of soil and plant-associated and newly described type strains.</title>
        <authorList>
            <person name="Whitman W."/>
        </authorList>
    </citation>
    <scope>NUCLEOTIDE SEQUENCE [LARGE SCALE GENOMIC DNA]</scope>
    <source>
        <strain evidence="5 6">CECT 8234</strain>
    </source>
</reference>
<evidence type="ECO:0000313" key="5">
    <source>
        <dbReference type="EMBL" id="MBB3150815.1"/>
    </source>
</evidence>
<dbReference type="InterPro" id="IPR037923">
    <property type="entry name" value="HTH-like"/>
</dbReference>
<dbReference type="InterPro" id="IPR018062">
    <property type="entry name" value="HTH_AraC-typ_CS"/>
</dbReference>
<keyword evidence="2 5" id="KW-0238">DNA-binding</keyword>
<protein>
    <submittedName>
        <fullName evidence="5">AraC-like DNA-binding protein</fullName>
    </submittedName>
</protein>
<dbReference type="InterPro" id="IPR003313">
    <property type="entry name" value="AraC-bd"/>
</dbReference>
<organism evidence="5 6">
    <name type="scientific">Paenibacillus endophyticus</name>
    <dbReference type="NCBI Taxonomy" id="1294268"/>
    <lineage>
        <taxon>Bacteria</taxon>
        <taxon>Bacillati</taxon>
        <taxon>Bacillota</taxon>
        <taxon>Bacilli</taxon>
        <taxon>Bacillales</taxon>
        <taxon>Paenibacillaceae</taxon>
        <taxon>Paenibacillus</taxon>
    </lineage>
</organism>
<sequence>MIAHPLIGDTYITDIGYYRRARSHYRERPQGSDSYILIFCVGGKGWIRLDGQSPLALSEQTVAVIPPDTPHEYGADESDPWSIYWFHLKGEQIASLIQSSGLEAGPIHVSLSDSDKIRELFNQCYDLLSSKAYSASHLIHVSHTMRYLLSFIGLIPRRKQEAKTQAYIEQAILYMQERLEKNMTIDELISHTSISKQHLNHLFKQSTGYAPIDYYLRLKMQRACQLLDLTNNSIKEISVSLGLSDPYYFSRLFKKIIGASPSDYRSKLKG</sequence>
<dbReference type="InterPro" id="IPR018060">
    <property type="entry name" value="HTH_AraC"/>
</dbReference>
<dbReference type="Pfam" id="PF12833">
    <property type="entry name" value="HTH_18"/>
    <property type="match status" value="1"/>
</dbReference>
<dbReference type="GO" id="GO:0043565">
    <property type="term" value="F:sequence-specific DNA binding"/>
    <property type="evidence" value="ECO:0007669"/>
    <property type="project" value="InterPro"/>
</dbReference>
<dbReference type="Pfam" id="PF02311">
    <property type="entry name" value="AraC_binding"/>
    <property type="match status" value="1"/>
</dbReference>
<keyword evidence="6" id="KW-1185">Reference proteome</keyword>
<dbReference type="InterPro" id="IPR009057">
    <property type="entry name" value="Homeodomain-like_sf"/>
</dbReference>
<name>A0A7W5C429_9BACL</name>
<dbReference type="GO" id="GO:0003700">
    <property type="term" value="F:DNA-binding transcription factor activity"/>
    <property type="evidence" value="ECO:0007669"/>
    <property type="project" value="InterPro"/>
</dbReference>
<proteinExistence type="predicted"/>
<keyword evidence="3" id="KW-0804">Transcription</keyword>
<dbReference type="EMBL" id="JACHXW010000002">
    <property type="protein sequence ID" value="MBB3150815.1"/>
    <property type="molecule type" value="Genomic_DNA"/>
</dbReference>
<dbReference type="Gene3D" id="1.10.10.60">
    <property type="entry name" value="Homeodomain-like"/>
    <property type="match status" value="2"/>
</dbReference>
<gene>
    <name evidence="5" type="ORF">FHS16_000849</name>
</gene>
<dbReference type="PANTHER" id="PTHR43280:SF30">
    <property type="entry name" value="MMSAB OPERON REGULATORY PROTEIN"/>
    <property type="match status" value="1"/>
</dbReference>
<dbReference type="SMART" id="SM00342">
    <property type="entry name" value="HTH_ARAC"/>
    <property type="match status" value="1"/>
</dbReference>
<dbReference type="AlphaFoldDB" id="A0A7W5C429"/>
<evidence type="ECO:0000256" key="1">
    <source>
        <dbReference type="ARBA" id="ARBA00023015"/>
    </source>
</evidence>
<dbReference type="SUPFAM" id="SSF46689">
    <property type="entry name" value="Homeodomain-like"/>
    <property type="match status" value="2"/>
</dbReference>